<dbReference type="GO" id="GO:0031902">
    <property type="term" value="C:late endosome membrane"/>
    <property type="evidence" value="ECO:0007669"/>
    <property type="project" value="TreeGrafter"/>
</dbReference>
<dbReference type="GO" id="GO:0005789">
    <property type="term" value="C:endoplasmic reticulum membrane"/>
    <property type="evidence" value="ECO:0007669"/>
    <property type="project" value="TreeGrafter"/>
</dbReference>
<evidence type="ECO:0000256" key="9">
    <source>
        <dbReference type="SAM" id="Coils"/>
    </source>
</evidence>
<comment type="subcellular location">
    <subcellularLocation>
        <location evidence="1">Membrane</location>
        <topology evidence="1">Single-pass type IV membrane protein</topology>
    </subcellularLocation>
</comment>
<name>A0A813DHB4_POLGL</name>
<dbReference type="OMA" id="MEYEAND"/>
<dbReference type="AlphaFoldDB" id="A0A813DHB4"/>
<dbReference type="GO" id="GO:0012507">
    <property type="term" value="C:ER to Golgi transport vesicle membrane"/>
    <property type="evidence" value="ECO:0007669"/>
    <property type="project" value="TreeGrafter"/>
</dbReference>
<evidence type="ECO:0000256" key="1">
    <source>
        <dbReference type="ARBA" id="ARBA00004211"/>
    </source>
</evidence>
<dbReference type="EMBL" id="CAJNNV010002498">
    <property type="protein sequence ID" value="CAE8587291.1"/>
    <property type="molecule type" value="Genomic_DNA"/>
</dbReference>
<dbReference type="CDD" id="cd15862">
    <property type="entry name" value="SNARE_Vti1"/>
    <property type="match status" value="1"/>
</dbReference>
<comment type="similarity">
    <text evidence="2">Belongs to the VTI1 family.</text>
</comment>
<dbReference type="Pfam" id="PF12352">
    <property type="entry name" value="V-SNARE_C"/>
    <property type="match status" value="1"/>
</dbReference>
<dbReference type="SUPFAM" id="SSF58038">
    <property type="entry name" value="SNARE fusion complex"/>
    <property type="match status" value="1"/>
</dbReference>
<evidence type="ECO:0000256" key="6">
    <source>
        <dbReference type="ARBA" id="ARBA00022989"/>
    </source>
</evidence>
<dbReference type="Proteomes" id="UP000654075">
    <property type="component" value="Unassembled WGS sequence"/>
</dbReference>
<feature type="transmembrane region" description="Helical" evidence="10">
    <location>
        <begin position="223"/>
        <end position="246"/>
    </location>
</feature>
<evidence type="ECO:0000256" key="5">
    <source>
        <dbReference type="ARBA" id="ARBA00022927"/>
    </source>
</evidence>
<keyword evidence="3" id="KW-0813">Transport</keyword>
<organism evidence="11 13">
    <name type="scientific">Polarella glacialis</name>
    <name type="common">Dinoflagellate</name>
    <dbReference type="NCBI Taxonomy" id="89957"/>
    <lineage>
        <taxon>Eukaryota</taxon>
        <taxon>Sar</taxon>
        <taxon>Alveolata</taxon>
        <taxon>Dinophyceae</taxon>
        <taxon>Suessiales</taxon>
        <taxon>Suessiaceae</taxon>
        <taxon>Polarella</taxon>
    </lineage>
</organism>
<keyword evidence="8 10" id="KW-0472">Membrane</keyword>
<keyword evidence="7 9" id="KW-0175">Coiled coil</keyword>
<dbReference type="Gene3D" id="1.20.5.110">
    <property type="match status" value="1"/>
</dbReference>
<dbReference type="GO" id="GO:0005484">
    <property type="term" value="F:SNAP receptor activity"/>
    <property type="evidence" value="ECO:0007669"/>
    <property type="project" value="TreeGrafter"/>
</dbReference>
<dbReference type="FunFam" id="1.20.5.110:FF:000002">
    <property type="entry name" value="Vesicle transport through interaction with t-SNAREsB"/>
    <property type="match status" value="1"/>
</dbReference>
<dbReference type="PANTHER" id="PTHR21230">
    <property type="entry name" value="VESICLE TRANSPORT V-SNARE PROTEIN VTI1-RELATED"/>
    <property type="match status" value="1"/>
</dbReference>
<evidence type="ECO:0000256" key="8">
    <source>
        <dbReference type="ARBA" id="ARBA00023136"/>
    </source>
</evidence>
<evidence type="ECO:0000313" key="13">
    <source>
        <dbReference type="Proteomes" id="UP000654075"/>
    </source>
</evidence>
<evidence type="ECO:0000256" key="2">
    <source>
        <dbReference type="ARBA" id="ARBA00006108"/>
    </source>
</evidence>
<feature type="transmembrane region" description="Helical" evidence="10">
    <location>
        <begin position="252"/>
        <end position="268"/>
    </location>
</feature>
<dbReference type="PANTHER" id="PTHR21230:SF26">
    <property type="entry name" value="VESICLE TRANSPORT THROUGH INTERACTION WITH T-SNARES HOMOLOG 1A"/>
    <property type="match status" value="1"/>
</dbReference>
<dbReference type="EMBL" id="CAJNNW010025767">
    <property type="protein sequence ID" value="CAE8679483.1"/>
    <property type="molecule type" value="Genomic_DNA"/>
</dbReference>
<keyword evidence="6 10" id="KW-1133">Transmembrane helix</keyword>
<comment type="caution">
    <text evidence="11">The sequence shown here is derived from an EMBL/GenBank/DDBJ whole genome shotgun (WGS) entry which is preliminary data.</text>
</comment>
<evidence type="ECO:0000313" key="11">
    <source>
        <dbReference type="EMBL" id="CAE8587291.1"/>
    </source>
</evidence>
<dbReference type="Gene3D" id="1.20.58.400">
    <property type="entry name" value="t-snare proteins"/>
    <property type="match status" value="1"/>
</dbReference>
<dbReference type="OrthoDB" id="430637at2759"/>
<evidence type="ECO:0000313" key="12">
    <source>
        <dbReference type="EMBL" id="CAE8679483.1"/>
    </source>
</evidence>
<protein>
    <recommendedName>
        <fullName evidence="14">Vesicle transport v-SNARE N-terminal domain-containing protein</fullName>
    </recommendedName>
</protein>
<keyword evidence="5" id="KW-0653">Protein transport</keyword>
<dbReference type="InterPro" id="IPR038407">
    <property type="entry name" value="v-SNARE_N_sf"/>
</dbReference>
<proteinExistence type="inferred from homology"/>
<dbReference type="GO" id="GO:0015031">
    <property type="term" value="P:protein transport"/>
    <property type="evidence" value="ECO:0007669"/>
    <property type="project" value="UniProtKB-KW"/>
</dbReference>
<dbReference type="GO" id="GO:0006906">
    <property type="term" value="P:vesicle fusion"/>
    <property type="evidence" value="ECO:0007669"/>
    <property type="project" value="TreeGrafter"/>
</dbReference>
<evidence type="ECO:0000256" key="7">
    <source>
        <dbReference type="ARBA" id="ARBA00023054"/>
    </source>
</evidence>
<keyword evidence="13" id="KW-1185">Reference proteome</keyword>
<dbReference type="GO" id="GO:0000149">
    <property type="term" value="F:SNARE binding"/>
    <property type="evidence" value="ECO:0007669"/>
    <property type="project" value="TreeGrafter"/>
</dbReference>
<feature type="coiled-coil region" evidence="9">
    <location>
        <begin position="64"/>
        <end position="124"/>
    </location>
</feature>
<accession>A0A813DHB4</accession>
<evidence type="ECO:0008006" key="14">
    <source>
        <dbReference type="Google" id="ProtNLM"/>
    </source>
</evidence>
<gene>
    <name evidence="11" type="ORF">PGLA1383_LOCUS6131</name>
    <name evidence="12" type="ORF">PGLA2088_LOCUS21379</name>
</gene>
<reference evidence="11" key="1">
    <citation type="submission" date="2021-02" db="EMBL/GenBank/DDBJ databases">
        <authorList>
            <person name="Dougan E. K."/>
            <person name="Rhodes N."/>
            <person name="Thang M."/>
            <person name="Chan C."/>
        </authorList>
    </citation>
    <scope>NUCLEOTIDE SEQUENCE</scope>
</reference>
<evidence type="ECO:0000256" key="10">
    <source>
        <dbReference type="SAM" id="Phobius"/>
    </source>
</evidence>
<sequence>MWNADADGRTALLKEGSLSGGRATTGGGMFQEYAAEFIRLRSVASARIQAIREANAAAPGREELRAAEKAIDEMESNRRQVQVQLRLELSSSAGTAKQEWEQRLQEWSKEVKSLRDQLEGLNEATSRRALNLDYGSGSSTSSAERRLAMQSTEMLERSSAKLEEAKRQAFESEAIGEGVMSDLSAQRETILHVRDSMRTIGTELTQARRSLDRMIQMAQRNRVQTLAIAAVLLLGLAFWALCVLGLPLKWTLLLAVAVIFLGAGVIAVRRRLATGSWQ</sequence>
<evidence type="ECO:0000256" key="4">
    <source>
        <dbReference type="ARBA" id="ARBA00022692"/>
    </source>
</evidence>
<keyword evidence="4 10" id="KW-0812">Transmembrane</keyword>
<evidence type="ECO:0000256" key="3">
    <source>
        <dbReference type="ARBA" id="ARBA00022448"/>
    </source>
</evidence>
<dbReference type="Proteomes" id="UP000626109">
    <property type="component" value="Unassembled WGS sequence"/>
</dbReference>
<dbReference type="GO" id="GO:0031201">
    <property type="term" value="C:SNARE complex"/>
    <property type="evidence" value="ECO:0007669"/>
    <property type="project" value="TreeGrafter"/>
</dbReference>
<dbReference type="GO" id="GO:0005794">
    <property type="term" value="C:Golgi apparatus"/>
    <property type="evidence" value="ECO:0007669"/>
    <property type="project" value="TreeGrafter"/>
</dbReference>